<sequence length="409" mass="46370">MVLMKQAKCIKLNKILSSIAALTMIFLFTGCAQKLPKTSENLNAILVIPAKVVNKTQIERKYDYIFNFQSKPSSGSWDESDSYSETELFSKGANLKQNGESLTIVIELPAGEHRLYSITENPINVINKNPETRRIRHRPFTLGKGKIYIYPYRFHYSQELVGTTKMFRSSRKLKTLKKNDLYSISNQLKQFKNFESWTLQNIVADVTKARPLESTKSSESLYQSTQHLELDVGINSKYKLTSEISWLGSYGTGEAELEGNDIRFVYGAGNNVSWGIRISSHSGKDYTSSAYYSITTNEFTPYVRYDHALVENDNFLLEGQIAAGFNLISTEIDHPSLDKGTVSTLGFMLEPGLFTGMKIQNQMLLGAGLNVPLDSYKGSTNWLYLGYSRNYNYTIKKSPVIYLIFRFSI</sequence>
<reference evidence="1" key="1">
    <citation type="submission" date="2018-05" db="EMBL/GenBank/DDBJ databases">
        <authorList>
            <person name="Lanie J.A."/>
            <person name="Ng W.-L."/>
            <person name="Kazmierczak K.M."/>
            <person name="Andrzejewski T.M."/>
            <person name="Davidsen T.M."/>
            <person name="Wayne K.J."/>
            <person name="Tettelin H."/>
            <person name="Glass J.I."/>
            <person name="Rusch D."/>
            <person name="Podicherti R."/>
            <person name="Tsui H.-C.T."/>
            <person name="Winkler M.E."/>
        </authorList>
    </citation>
    <scope>NUCLEOTIDE SEQUENCE</scope>
</reference>
<proteinExistence type="predicted"/>
<evidence type="ECO:0000313" key="1">
    <source>
        <dbReference type="EMBL" id="SVB77376.1"/>
    </source>
</evidence>
<dbReference type="PROSITE" id="PS51257">
    <property type="entry name" value="PROKAR_LIPOPROTEIN"/>
    <property type="match status" value="1"/>
</dbReference>
<dbReference type="AlphaFoldDB" id="A0A382GQI1"/>
<name>A0A382GQI1_9ZZZZ</name>
<dbReference type="EMBL" id="UINC01056854">
    <property type="protein sequence ID" value="SVB77376.1"/>
    <property type="molecule type" value="Genomic_DNA"/>
</dbReference>
<organism evidence="1">
    <name type="scientific">marine metagenome</name>
    <dbReference type="NCBI Taxonomy" id="408172"/>
    <lineage>
        <taxon>unclassified sequences</taxon>
        <taxon>metagenomes</taxon>
        <taxon>ecological metagenomes</taxon>
    </lineage>
</organism>
<gene>
    <name evidence="1" type="ORF">METZ01_LOCUS230230</name>
</gene>
<accession>A0A382GQI1</accession>
<protein>
    <submittedName>
        <fullName evidence="1">Uncharacterized protein</fullName>
    </submittedName>
</protein>